<comment type="caution">
    <text evidence="2">The sequence shown here is derived from an EMBL/GenBank/DDBJ whole genome shotgun (WGS) entry which is preliminary data.</text>
</comment>
<evidence type="ECO:0000256" key="1">
    <source>
        <dbReference type="SAM" id="Phobius"/>
    </source>
</evidence>
<feature type="transmembrane region" description="Helical" evidence="1">
    <location>
        <begin position="75"/>
        <end position="98"/>
    </location>
</feature>
<keyword evidence="1" id="KW-0812">Transmembrane</keyword>
<evidence type="ECO:0000313" key="3">
    <source>
        <dbReference type="Proteomes" id="UP000620550"/>
    </source>
</evidence>
<gene>
    <name evidence="2" type="ORF">GCM10017764_09760</name>
</gene>
<reference evidence="3" key="1">
    <citation type="journal article" date="2019" name="Int. J. Syst. Evol. Microbiol.">
        <title>The Global Catalogue of Microorganisms (GCM) 10K type strain sequencing project: providing services to taxonomists for standard genome sequencing and annotation.</title>
        <authorList>
            <consortium name="The Broad Institute Genomics Platform"/>
            <consortium name="The Broad Institute Genome Sequencing Center for Infectious Disease"/>
            <person name="Wu L."/>
            <person name="Ma J."/>
        </authorList>
    </citation>
    <scope>NUCLEOTIDE SEQUENCE [LARGE SCALE GENOMIC DNA]</scope>
    <source>
        <strain evidence="3">CGMCC 1.12966</strain>
    </source>
</reference>
<feature type="transmembrane region" description="Helical" evidence="1">
    <location>
        <begin position="52"/>
        <end position="69"/>
    </location>
</feature>
<dbReference type="EMBL" id="BNAF01000003">
    <property type="protein sequence ID" value="GHE29130.1"/>
    <property type="molecule type" value="Genomic_DNA"/>
</dbReference>
<keyword evidence="1" id="KW-0472">Membrane</keyword>
<accession>A0ABQ3HUG7</accession>
<keyword evidence="1" id="KW-1133">Transmembrane helix</keyword>
<dbReference type="Proteomes" id="UP000620550">
    <property type="component" value="Unassembled WGS sequence"/>
</dbReference>
<sequence>MAGFVLTFLTIIVTFKESSKEISTEKDITTIKEHFYNSTLYPETVKHIKNTLKSLIIASIFIYMGRIFVSENHVLLYYVSLYGIVVLLISILKSLYIISKVIDLQIAK</sequence>
<organism evidence="2 3">
    <name type="scientific">Sphingobacterium griseoflavum</name>
    <dbReference type="NCBI Taxonomy" id="1474952"/>
    <lineage>
        <taxon>Bacteria</taxon>
        <taxon>Pseudomonadati</taxon>
        <taxon>Bacteroidota</taxon>
        <taxon>Sphingobacteriia</taxon>
        <taxon>Sphingobacteriales</taxon>
        <taxon>Sphingobacteriaceae</taxon>
        <taxon>Sphingobacterium</taxon>
    </lineage>
</organism>
<keyword evidence="3" id="KW-1185">Reference proteome</keyword>
<evidence type="ECO:0000313" key="2">
    <source>
        <dbReference type="EMBL" id="GHE29130.1"/>
    </source>
</evidence>
<name>A0ABQ3HUG7_9SPHI</name>
<proteinExistence type="predicted"/>
<protein>
    <submittedName>
        <fullName evidence="2">Uncharacterized protein</fullName>
    </submittedName>
</protein>